<feature type="region of interest" description="Disordered" evidence="1">
    <location>
        <begin position="63"/>
        <end position="89"/>
    </location>
</feature>
<sequence length="89" mass="10041">MTKSSKSTGLLKQSGMSVYYFGRENPWTEEGFEKLFNISVVFRSTWKFHQMEEQTLFALQNNGKVPLTSPSDGIELSRDSSSDGILAEL</sequence>
<dbReference type="EMBL" id="CAQQ02386277">
    <property type="status" value="NOT_ANNOTATED_CDS"/>
    <property type="molecule type" value="Genomic_DNA"/>
</dbReference>
<keyword evidence="3" id="KW-1185">Reference proteome</keyword>
<dbReference type="EMBL" id="CAQQ02386276">
    <property type="status" value="NOT_ANNOTATED_CDS"/>
    <property type="molecule type" value="Genomic_DNA"/>
</dbReference>
<organism evidence="2 3">
    <name type="scientific">Megaselia scalaris</name>
    <name type="common">Humpbacked fly</name>
    <name type="synonym">Phora scalaris</name>
    <dbReference type="NCBI Taxonomy" id="36166"/>
    <lineage>
        <taxon>Eukaryota</taxon>
        <taxon>Metazoa</taxon>
        <taxon>Ecdysozoa</taxon>
        <taxon>Arthropoda</taxon>
        <taxon>Hexapoda</taxon>
        <taxon>Insecta</taxon>
        <taxon>Pterygota</taxon>
        <taxon>Neoptera</taxon>
        <taxon>Endopterygota</taxon>
        <taxon>Diptera</taxon>
        <taxon>Brachycera</taxon>
        <taxon>Muscomorpha</taxon>
        <taxon>Platypezoidea</taxon>
        <taxon>Phoridae</taxon>
        <taxon>Megaseliini</taxon>
        <taxon>Megaselia</taxon>
    </lineage>
</organism>
<protein>
    <submittedName>
        <fullName evidence="2">Uncharacterized protein</fullName>
    </submittedName>
</protein>
<evidence type="ECO:0000313" key="2">
    <source>
        <dbReference type="EnsemblMetazoa" id="MESCA008923-PA"/>
    </source>
</evidence>
<reference evidence="2" key="2">
    <citation type="submission" date="2015-06" db="UniProtKB">
        <authorList>
            <consortium name="EnsemblMetazoa"/>
        </authorList>
    </citation>
    <scope>IDENTIFICATION</scope>
</reference>
<dbReference type="Proteomes" id="UP000015102">
    <property type="component" value="Unassembled WGS sequence"/>
</dbReference>
<evidence type="ECO:0000313" key="3">
    <source>
        <dbReference type="Proteomes" id="UP000015102"/>
    </source>
</evidence>
<accession>T1GYJ4</accession>
<evidence type="ECO:0000256" key="1">
    <source>
        <dbReference type="SAM" id="MobiDB-lite"/>
    </source>
</evidence>
<name>T1GYJ4_MEGSC</name>
<dbReference type="HOGENOM" id="CLU_2457340_0_0_1"/>
<proteinExistence type="predicted"/>
<reference evidence="3" key="1">
    <citation type="submission" date="2013-02" db="EMBL/GenBank/DDBJ databases">
        <authorList>
            <person name="Hughes D."/>
        </authorList>
    </citation>
    <scope>NUCLEOTIDE SEQUENCE</scope>
    <source>
        <strain>Durham</strain>
        <strain evidence="3">NC isolate 2 -- Noor lab</strain>
    </source>
</reference>
<dbReference type="EnsemblMetazoa" id="MESCA008923-RA">
    <property type="protein sequence ID" value="MESCA008923-PA"/>
    <property type="gene ID" value="MESCA008923"/>
</dbReference>
<dbReference type="AlphaFoldDB" id="T1GYJ4"/>